<dbReference type="RefSeq" id="WP_395509614.1">
    <property type="nucleotide sequence ID" value="NZ_JBBDHD010000022.1"/>
</dbReference>
<evidence type="ECO:0000313" key="3">
    <source>
        <dbReference type="EMBL" id="MFH7595760.1"/>
    </source>
</evidence>
<organism evidence="3 4">
    <name type="scientific">Streptomyces racemochromogenes</name>
    <dbReference type="NCBI Taxonomy" id="67353"/>
    <lineage>
        <taxon>Bacteria</taxon>
        <taxon>Bacillati</taxon>
        <taxon>Actinomycetota</taxon>
        <taxon>Actinomycetes</taxon>
        <taxon>Kitasatosporales</taxon>
        <taxon>Streptomycetaceae</taxon>
        <taxon>Streptomyces</taxon>
    </lineage>
</organism>
<feature type="compositionally biased region" description="Low complexity" evidence="1">
    <location>
        <begin position="35"/>
        <end position="48"/>
    </location>
</feature>
<accession>A0ABW7PCN6</accession>
<feature type="compositionally biased region" description="Basic and acidic residues" evidence="1">
    <location>
        <begin position="73"/>
        <end position="82"/>
    </location>
</feature>
<evidence type="ECO:0000313" key="4">
    <source>
        <dbReference type="Proteomes" id="UP001610631"/>
    </source>
</evidence>
<evidence type="ECO:0000256" key="2">
    <source>
        <dbReference type="SAM" id="SignalP"/>
    </source>
</evidence>
<sequence length="309" mass="32244">MATRSRAQWQPPLLWMLSLFLGAGCTMPGEPPTAAPAGRAATRSATPGSPDALDILLAQQFAMGGEGAGPVSCRDDPDERPPSRPAAGPRVWVTSGEDTTGASGAVGMGEESLLCLQGFPPGPITVTVKAGGRTYTTVAKPVAELSATPSATDDLFNGRPMEVEDEGGGLLQSGFWSFLPSEPALTDVARSRRFTVAARSGGVRAESEVPLRLPRGAAATEGWEHNHRIAVYGYPAGARVPIGLYLSKGQEADRTMVLRREVGRVVMPRHQVAIFTVPPDVFRAVNAEPAGDGNGDACLSVADLATCVT</sequence>
<feature type="signal peptide" evidence="2">
    <location>
        <begin position="1"/>
        <end position="23"/>
    </location>
</feature>
<feature type="region of interest" description="Disordered" evidence="1">
    <location>
        <begin position="30"/>
        <end position="50"/>
    </location>
</feature>
<reference evidence="3 4" key="1">
    <citation type="submission" date="2024-03" db="EMBL/GenBank/DDBJ databases">
        <title>Whole genome sequencing of Streptomyces racemochromogenes, to identify antimicrobial biosynthetic gene clusters.</title>
        <authorList>
            <person name="Suryawanshi P."/>
            <person name="Krishnaraj P.U."/>
            <person name="Arun Y.P."/>
            <person name="Suryawanshi M.P."/>
            <person name="Rakshit O."/>
        </authorList>
    </citation>
    <scope>NUCLEOTIDE SEQUENCE [LARGE SCALE GENOMIC DNA]</scope>
    <source>
        <strain evidence="3 4">AUDT626</strain>
    </source>
</reference>
<name>A0ABW7PCN6_9ACTN</name>
<evidence type="ECO:0000256" key="1">
    <source>
        <dbReference type="SAM" id="MobiDB-lite"/>
    </source>
</evidence>
<keyword evidence="2" id="KW-0732">Signal</keyword>
<feature type="chain" id="PRO_5045498961" description="Lipoprotein" evidence="2">
    <location>
        <begin position="24"/>
        <end position="309"/>
    </location>
</feature>
<dbReference type="PROSITE" id="PS51257">
    <property type="entry name" value="PROKAR_LIPOPROTEIN"/>
    <property type="match status" value="1"/>
</dbReference>
<gene>
    <name evidence="3" type="ORF">WDV06_11745</name>
</gene>
<proteinExistence type="predicted"/>
<dbReference type="Proteomes" id="UP001610631">
    <property type="component" value="Unassembled WGS sequence"/>
</dbReference>
<evidence type="ECO:0008006" key="5">
    <source>
        <dbReference type="Google" id="ProtNLM"/>
    </source>
</evidence>
<dbReference type="EMBL" id="JBBDHD010000022">
    <property type="protein sequence ID" value="MFH7595760.1"/>
    <property type="molecule type" value="Genomic_DNA"/>
</dbReference>
<comment type="caution">
    <text evidence="3">The sequence shown here is derived from an EMBL/GenBank/DDBJ whole genome shotgun (WGS) entry which is preliminary data.</text>
</comment>
<feature type="region of interest" description="Disordered" evidence="1">
    <location>
        <begin position="66"/>
        <end position="96"/>
    </location>
</feature>
<keyword evidence="4" id="KW-1185">Reference proteome</keyword>
<protein>
    <recommendedName>
        <fullName evidence="5">Lipoprotein</fullName>
    </recommendedName>
</protein>